<evidence type="ECO:0000313" key="3">
    <source>
        <dbReference type="Proteomes" id="UP000076532"/>
    </source>
</evidence>
<organism evidence="2 3">
    <name type="scientific">Athelia psychrophila</name>
    <dbReference type="NCBI Taxonomy" id="1759441"/>
    <lineage>
        <taxon>Eukaryota</taxon>
        <taxon>Fungi</taxon>
        <taxon>Dikarya</taxon>
        <taxon>Basidiomycota</taxon>
        <taxon>Agaricomycotina</taxon>
        <taxon>Agaricomycetes</taxon>
        <taxon>Agaricomycetidae</taxon>
        <taxon>Atheliales</taxon>
        <taxon>Atheliaceae</taxon>
        <taxon>Athelia</taxon>
    </lineage>
</organism>
<proteinExistence type="predicted"/>
<name>A0A166RBE4_9AGAM</name>
<reference evidence="2 3" key="1">
    <citation type="journal article" date="2016" name="Mol. Biol. Evol.">
        <title>Comparative Genomics of Early-Diverging Mushroom-Forming Fungi Provides Insights into the Origins of Lignocellulose Decay Capabilities.</title>
        <authorList>
            <person name="Nagy L.G."/>
            <person name="Riley R."/>
            <person name="Tritt A."/>
            <person name="Adam C."/>
            <person name="Daum C."/>
            <person name="Floudas D."/>
            <person name="Sun H."/>
            <person name="Yadav J.S."/>
            <person name="Pangilinan J."/>
            <person name="Larsson K.H."/>
            <person name="Matsuura K."/>
            <person name="Barry K."/>
            <person name="Labutti K."/>
            <person name="Kuo R."/>
            <person name="Ohm R.A."/>
            <person name="Bhattacharya S.S."/>
            <person name="Shirouzu T."/>
            <person name="Yoshinaga Y."/>
            <person name="Martin F.M."/>
            <person name="Grigoriev I.V."/>
            <person name="Hibbett D.S."/>
        </authorList>
    </citation>
    <scope>NUCLEOTIDE SEQUENCE [LARGE SCALE GENOMIC DNA]</scope>
    <source>
        <strain evidence="2 3">CBS 109695</strain>
    </source>
</reference>
<feature type="region of interest" description="Disordered" evidence="1">
    <location>
        <begin position="409"/>
        <end position="443"/>
    </location>
</feature>
<evidence type="ECO:0000313" key="2">
    <source>
        <dbReference type="EMBL" id="KZP28101.1"/>
    </source>
</evidence>
<protein>
    <submittedName>
        <fullName evidence="2">Uncharacterized protein</fullName>
    </submittedName>
</protein>
<sequence length="772" mass="87587">MAFRNPTDDFQPVARRNYVVNAFRGNITYDDAFVLLQKPPWIYTSPNLAVIPYFEPNPKELRARDDGRFGLEDYACHPQGYSESFPWAPCIPRRPTSPADREAHPHALLWRDLGVGDWVAPLGCAFTGVGTLELSLYTEMYVKAVQLNTHAVHSWMSQPVPAEIVSTARALFTTLERLKSLPVSLRDLSLQWMQAQRLALDLIAMDTFYGVFLPRSLQRDKIWPVNLSIMGAFTTNPAVADNLYYAGIPIVYVRTEADPNAWNLRVWKIADEFWMPGDVITAEWYCPNKRTEVPCRTIWLASHGTERIKMSRPFGRYFEDIASLPSAPSQQPGFTFPAPPPPAAAQTPTYDNALPDIMYSRSPSPPNYAMNTEDHPMDSAPSRAATPQLDVSVRPAACSNLLNTGGVTKLTRAQKKKQQADFRQSQSSGSSSPLRVYVPSATPTEQRAINRNKWEPFESDILPPYSTQWVAALKSVNRQAPPRNFIPQEECGTMFPDPGYFAAMRSSRLQAATAAWLFIRPSRCGQMLHPFRGKMPTANAATWRKFFYIYSCRWPDPTATVVAPPKPPSNPHVVEYLNDAVQAAKELFGPELVTNMHMETTQVQFHNQSIRVLEGCAQGLSLALLQHVTWELAELNWRYELLALDRIVSRDNWRDEDAASARLEMVMDVFKPNKEFVWWNSDIPTVNPYITAKTIDVRLPALLALRRLMVGWMECPLVIQSLRWTRPFDQDPEHALNYERAVLGNYCQTFYEHFGRPPITPMRLPPLYSCLA</sequence>
<feature type="region of interest" description="Disordered" evidence="1">
    <location>
        <begin position="329"/>
        <end position="386"/>
    </location>
</feature>
<accession>A0A166RBE4</accession>
<keyword evidence="3" id="KW-1185">Reference proteome</keyword>
<dbReference type="OrthoDB" id="2634326at2759"/>
<gene>
    <name evidence="2" type="ORF">FIBSPDRAFT_947996</name>
</gene>
<dbReference type="Proteomes" id="UP000076532">
    <property type="component" value="Unassembled WGS sequence"/>
</dbReference>
<dbReference type="AlphaFoldDB" id="A0A166RBE4"/>
<evidence type="ECO:0000256" key="1">
    <source>
        <dbReference type="SAM" id="MobiDB-lite"/>
    </source>
</evidence>
<dbReference type="EMBL" id="KV417505">
    <property type="protein sequence ID" value="KZP28101.1"/>
    <property type="molecule type" value="Genomic_DNA"/>
</dbReference>